<keyword evidence="3 4" id="KW-0687">Ribonucleoprotein</keyword>
<dbReference type="AlphaFoldDB" id="A0A0F3M829"/>
<dbReference type="PANTHER" id="PTHR14413:SF16">
    <property type="entry name" value="LARGE RIBOSOMAL SUBUNIT PROTEIN BL17M"/>
    <property type="match status" value="1"/>
</dbReference>
<dbReference type="FunFam" id="3.90.1030.10:FF:000001">
    <property type="entry name" value="50S ribosomal protein L17"/>
    <property type="match status" value="1"/>
</dbReference>
<dbReference type="Proteomes" id="UP000033769">
    <property type="component" value="Unassembled WGS sequence"/>
</dbReference>
<evidence type="ECO:0000313" key="6">
    <source>
        <dbReference type="EMBL" id="KJV51637.1"/>
    </source>
</evidence>
<dbReference type="SUPFAM" id="SSF64263">
    <property type="entry name" value="Prokaryotic ribosomal protein L17"/>
    <property type="match status" value="1"/>
</dbReference>
<reference evidence="6 8" key="1">
    <citation type="submission" date="2015-02" db="EMBL/GenBank/DDBJ databases">
        <title>Genome Sequencing of Rickettsiales.</title>
        <authorList>
            <person name="Daugherty S.C."/>
            <person name="Su Q."/>
            <person name="Abolude K."/>
            <person name="Beier-Sexton M."/>
            <person name="Carlyon J.A."/>
            <person name="Carter R."/>
            <person name="Day N.P."/>
            <person name="Dumler S.J."/>
            <person name="Dyachenko V."/>
            <person name="Godinez A."/>
            <person name="Kurtti T.J."/>
            <person name="Lichay M."/>
            <person name="Mullins K.E."/>
            <person name="Ott S."/>
            <person name="Pappas-Brown V."/>
            <person name="Paris D.H."/>
            <person name="Patel P."/>
            <person name="Richards A.L."/>
            <person name="Sadzewicz L."/>
            <person name="Sears K."/>
            <person name="Seidman D."/>
            <person name="Sengamalay N."/>
            <person name="Stenos J."/>
            <person name="Tallon L.J."/>
            <person name="Vincent G."/>
            <person name="Fraser C.M."/>
            <person name="Munderloh U."/>
            <person name="Dunning-Hotopp J.C."/>
        </authorList>
    </citation>
    <scope>NUCLEOTIDE SEQUENCE [LARGE SCALE GENOMIC DNA]</scope>
    <source>
        <strain evidence="6 8">Gilliam</strain>
    </source>
</reference>
<dbReference type="PANTHER" id="PTHR14413">
    <property type="entry name" value="RIBOSOMAL PROTEIN L17"/>
    <property type="match status" value="1"/>
</dbReference>
<dbReference type="EMBL" id="LS398551">
    <property type="protein sequence ID" value="SPR11966.1"/>
    <property type="molecule type" value="Genomic_DNA"/>
</dbReference>
<evidence type="ECO:0000313" key="7">
    <source>
        <dbReference type="EMBL" id="SPR11966.1"/>
    </source>
</evidence>
<evidence type="ECO:0000256" key="5">
    <source>
        <dbReference type="RuleBase" id="RU000660"/>
    </source>
</evidence>
<dbReference type="InterPro" id="IPR047859">
    <property type="entry name" value="Ribosomal_bL17_CS"/>
</dbReference>
<comment type="similarity">
    <text evidence="1 4 5">Belongs to the bacterial ribosomal protein bL17 family.</text>
</comment>
<name>A0A0F3M829_ORITS</name>
<dbReference type="RefSeq" id="WP_012461629.1">
    <property type="nucleotide sequence ID" value="NZ_LS398551.1"/>
</dbReference>
<dbReference type="PROSITE" id="PS01167">
    <property type="entry name" value="RIBOSOMAL_L17"/>
    <property type="match status" value="1"/>
</dbReference>
<dbReference type="EMBL" id="LANO01000041">
    <property type="protein sequence ID" value="KJV51637.1"/>
    <property type="molecule type" value="Genomic_DNA"/>
</dbReference>
<reference evidence="9" key="2">
    <citation type="submission" date="2018-03" db="EMBL/GenBank/DDBJ databases">
        <authorList>
            <person name="Batty M. E."/>
            <person name="Batty M E."/>
        </authorList>
    </citation>
    <scope>NUCLEOTIDE SEQUENCE [LARGE SCALE GENOMIC DNA]</scope>
    <source>
        <strain evidence="9">Gilliam</strain>
    </source>
</reference>
<accession>A0A0F3M829</accession>
<dbReference type="Gene3D" id="3.90.1030.10">
    <property type="entry name" value="Ribosomal protein L17"/>
    <property type="match status" value="1"/>
</dbReference>
<gene>
    <name evidence="4 6" type="primary">rplQ</name>
    <name evidence="7" type="ORF">GILLIAM_02407</name>
    <name evidence="6" type="ORF">OTSGILL_2116</name>
</gene>
<evidence type="ECO:0000256" key="3">
    <source>
        <dbReference type="ARBA" id="ARBA00023274"/>
    </source>
</evidence>
<evidence type="ECO:0000313" key="9">
    <source>
        <dbReference type="Proteomes" id="UP000244959"/>
    </source>
</evidence>
<dbReference type="GO" id="GO:0006412">
    <property type="term" value="P:translation"/>
    <property type="evidence" value="ECO:0007669"/>
    <property type="project" value="UniProtKB-UniRule"/>
</dbReference>
<dbReference type="SMR" id="A0A0F3M829"/>
<sequence length="145" mass="16597">MRHRVSGRKLNRTTSHLLAMLANMSVSLIQHEQINTTLPKAKELRPFVEKLITVAKKGNLNARRYLISKIKNELAVEKLMTTLAPRYAERHGGYIRILKAGFRYGDMAPMAYIEFVDRNIESKGKEFKALKNDSRNAKLIAEQSN</sequence>
<dbReference type="PATRIC" id="fig|1359184.3.peg.1910"/>
<organism evidence="6 8">
    <name type="scientific">Orientia tsutsugamushi str. Gilliam</name>
    <dbReference type="NCBI Taxonomy" id="1359184"/>
    <lineage>
        <taxon>Bacteria</taxon>
        <taxon>Pseudomonadati</taxon>
        <taxon>Pseudomonadota</taxon>
        <taxon>Alphaproteobacteria</taxon>
        <taxon>Rickettsiales</taxon>
        <taxon>Rickettsiaceae</taxon>
        <taxon>Rickettsieae</taxon>
        <taxon>Orientia</taxon>
    </lineage>
</organism>
<dbReference type="HAMAP" id="MF_01368">
    <property type="entry name" value="Ribosomal_bL17"/>
    <property type="match status" value="1"/>
</dbReference>
<evidence type="ECO:0000313" key="8">
    <source>
        <dbReference type="Proteomes" id="UP000033769"/>
    </source>
</evidence>
<dbReference type="GO" id="GO:0003735">
    <property type="term" value="F:structural constituent of ribosome"/>
    <property type="evidence" value="ECO:0007669"/>
    <property type="project" value="InterPro"/>
</dbReference>
<keyword evidence="9" id="KW-1185">Reference proteome</keyword>
<keyword evidence="2 4" id="KW-0689">Ribosomal protein</keyword>
<evidence type="ECO:0000256" key="2">
    <source>
        <dbReference type="ARBA" id="ARBA00022980"/>
    </source>
</evidence>
<proteinExistence type="inferred from homology"/>
<dbReference type="GO" id="GO:0022625">
    <property type="term" value="C:cytosolic large ribosomal subunit"/>
    <property type="evidence" value="ECO:0007669"/>
    <property type="project" value="TreeGrafter"/>
</dbReference>
<comment type="subunit">
    <text evidence="4">Part of the 50S ribosomal subunit. Contacts protein L32.</text>
</comment>
<evidence type="ECO:0000256" key="4">
    <source>
        <dbReference type="HAMAP-Rule" id="MF_01368"/>
    </source>
</evidence>
<dbReference type="Pfam" id="PF01196">
    <property type="entry name" value="Ribosomal_L17"/>
    <property type="match status" value="1"/>
</dbReference>
<evidence type="ECO:0000256" key="1">
    <source>
        <dbReference type="ARBA" id="ARBA00008777"/>
    </source>
</evidence>
<dbReference type="NCBIfam" id="TIGR00059">
    <property type="entry name" value="L17"/>
    <property type="match status" value="1"/>
</dbReference>
<dbReference type="InterPro" id="IPR000456">
    <property type="entry name" value="Ribosomal_bL17"/>
</dbReference>
<dbReference type="Proteomes" id="UP000244959">
    <property type="component" value="Chromosome I"/>
</dbReference>
<reference evidence="7" key="3">
    <citation type="submission" date="2018-03" db="EMBL/GenBank/DDBJ databases">
        <authorList>
            <person name="Keele B.F."/>
        </authorList>
    </citation>
    <scope>NUCLEOTIDE SEQUENCE [LARGE SCALE GENOMIC DNA]</scope>
    <source>
        <strain evidence="7">Gilliam</strain>
    </source>
</reference>
<protein>
    <recommendedName>
        <fullName evidence="4">Large ribosomal subunit protein bL17</fullName>
    </recommendedName>
</protein>
<dbReference type="InterPro" id="IPR036373">
    <property type="entry name" value="Ribosomal_bL17_sf"/>
</dbReference>